<comment type="caution">
    <text evidence="2">The sequence shown here is derived from an EMBL/GenBank/DDBJ whole genome shotgun (WGS) entry which is preliminary data.</text>
</comment>
<evidence type="ECO:0000313" key="3">
    <source>
        <dbReference type="Proteomes" id="UP000306575"/>
    </source>
</evidence>
<keyword evidence="1" id="KW-0472">Membrane</keyword>
<proteinExistence type="predicted"/>
<dbReference type="AlphaFoldDB" id="A0A4U7N9G2"/>
<protein>
    <submittedName>
        <fullName evidence="2">Uncharacterized protein</fullName>
    </submittedName>
</protein>
<name>A0A4U7N9G2_9RHOB</name>
<evidence type="ECO:0000313" key="2">
    <source>
        <dbReference type="EMBL" id="TKZ22639.1"/>
    </source>
</evidence>
<dbReference type="Proteomes" id="UP000306575">
    <property type="component" value="Unassembled WGS sequence"/>
</dbReference>
<keyword evidence="1" id="KW-1133">Transmembrane helix</keyword>
<organism evidence="2 3">
    <name type="scientific">Shimia litoralis</name>
    <dbReference type="NCBI Taxonomy" id="420403"/>
    <lineage>
        <taxon>Bacteria</taxon>
        <taxon>Pseudomonadati</taxon>
        <taxon>Pseudomonadota</taxon>
        <taxon>Alphaproteobacteria</taxon>
        <taxon>Rhodobacterales</taxon>
        <taxon>Roseobacteraceae</taxon>
    </lineage>
</organism>
<feature type="transmembrane region" description="Helical" evidence="1">
    <location>
        <begin position="41"/>
        <end position="62"/>
    </location>
</feature>
<gene>
    <name evidence="2" type="ORF">FAP39_01855</name>
</gene>
<dbReference type="EMBL" id="SULI01000001">
    <property type="protein sequence ID" value="TKZ22639.1"/>
    <property type="molecule type" value="Genomic_DNA"/>
</dbReference>
<feature type="transmembrane region" description="Helical" evidence="1">
    <location>
        <begin position="7"/>
        <end position="29"/>
    </location>
</feature>
<reference evidence="2 3" key="1">
    <citation type="submission" date="2019-04" db="EMBL/GenBank/DDBJ databases">
        <title>Genome sequence of Pelagicola litoralis CL-ES2.</title>
        <authorList>
            <person name="Cao J."/>
        </authorList>
    </citation>
    <scope>NUCLEOTIDE SEQUENCE [LARGE SCALE GENOMIC DNA]</scope>
    <source>
        <strain evidence="2 3">CL-ES2</strain>
    </source>
</reference>
<keyword evidence="1" id="KW-0812">Transmembrane</keyword>
<keyword evidence="3" id="KW-1185">Reference proteome</keyword>
<dbReference type="RefSeq" id="WP_138014655.1">
    <property type="nucleotide sequence ID" value="NZ_SULI01000001.1"/>
</dbReference>
<evidence type="ECO:0000256" key="1">
    <source>
        <dbReference type="SAM" id="Phobius"/>
    </source>
</evidence>
<sequence>MPKLIRLYILQVFAGFGLSAMFVGMLLYLNVGNLWHLVTHTSGGLIAVVMLFMFNGVVFAGVQFSITIMRMADKDTPSGGKRDELPVMQPSLIPIPVAAKAPAKREQST</sequence>
<dbReference type="OrthoDB" id="8115457at2"/>
<accession>A0A4U7N9G2</accession>